<keyword evidence="4" id="KW-1185">Reference proteome</keyword>
<gene>
    <name evidence="3" type="ORF">NSK_003475</name>
</gene>
<dbReference type="PANTHER" id="PTHR10983:SF16">
    <property type="entry name" value="LYSOCARDIOLIPIN ACYLTRANSFERASE 1"/>
    <property type="match status" value="1"/>
</dbReference>
<keyword evidence="1" id="KW-0472">Membrane</keyword>
<evidence type="ECO:0000313" key="3">
    <source>
        <dbReference type="EMBL" id="TFJ85051.1"/>
    </source>
</evidence>
<dbReference type="InterPro" id="IPR002123">
    <property type="entry name" value="Plipid/glycerol_acylTrfase"/>
</dbReference>
<dbReference type="GO" id="GO:0016746">
    <property type="term" value="F:acyltransferase activity"/>
    <property type="evidence" value="ECO:0007669"/>
    <property type="project" value="InterPro"/>
</dbReference>
<evidence type="ECO:0000259" key="2">
    <source>
        <dbReference type="Pfam" id="PF01553"/>
    </source>
</evidence>
<dbReference type="SUPFAM" id="SSF69593">
    <property type="entry name" value="Glycerol-3-phosphate (1)-acyltransferase"/>
    <property type="match status" value="1"/>
</dbReference>
<evidence type="ECO:0000256" key="1">
    <source>
        <dbReference type="SAM" id="Phobius"/>
    </source>
</evidence>
<comment type="caution">
    <text evidence="3">The sequence shown here is derived from an EMBL/GenBank/DDBJ whole genome shotgun (WGS) entry which is preliminary data.</text>
</comment>
<reference evidence="3 4" key="1">
    <citation type="submission" date="2019-01" db="EMBL/GenBank/DDBJ databases">
        <title>Nuclear Genome Assembly of the Microalgal Biofuel strain Nannochloropsis salina CCMP1776.</title>
        <authorList>
            <person name="Hovde B."/>
        </authorList>
    </citation>
    <scope>NUCLEOTIDE SEQUENCE [LARGE SCALE GENOMIC DNA]</scope>
    <source>
        <strain evidence="3 4">CCMP1776</strain>
    </source>
</reference>
<proteinExistence type="predicted"/>
<protein>
    <recommendedName>
        <fullName evidence="2">Phospholipid/glycerol acyltransferase domain-containing protein</fullName>
    </recommendedName>
</protein>
<evidence type="ECO:0000313" key="4">
    <source>
        <dbReference type="Proteomes" id="UP000355283"/>
    </source>
</evidence>
<dbReference type="Proteomes" id="UP000355283">
    <property type="component" value="Unassembled WGS sequence"/>
</dbReference>
<keyword evidence="1" id="KW-1133">Transmembrane helix</keyword>
<keyword evidence="1" id="KW-0812">Transmembrane</keyword>
<dbReference type="EMBL" id="SDOX01000016">
    <property type="protein sequence ID" value="TFJ85051.1"/>
    <property type="molecule type" value="Genomic_DNA"/>
</dbReference>
<feature type="domain" description="Phospholipid/glycerol acyltransferase" evidence="2">
    <location>
        <begin position="72"/>
        <end position="140"/>
    </location>
</feature>
<accession>A0A4D9D063</accession>
<dbReference type="Pfam" id="PF01553">
    <property type="entry name" value="Acyltransferase"/>
    <property type="match status" value="1"/>
</dbReference>
<feature type="transmembrane region" description="Helical" evidence="1">
    <location>
        <begin position="12"/>
        <end position="38"/>
    </location>
</feature>
<dbReference type="OrthoDB" id="189226at2759"/>
<sequence>MLRIWFKYLTARLLLVSVALVVSSLGANLMALALFLVIRPFSRSLYRRLVSQYVACMWIDALSLLLPGTQIHITGDSDMPDGITAGIVVANHQYEGDWWFMLMVARFLGLHGNVKIIVREGLRRIPLLGWLIRLVEYPTISSSWSHSRATLFGLLRSFNTGLWDEWSGGGGFDGGDGGRRGRGEVPAARLE</sequence>
<dbReference type="AlphaFoldDB" id="A0A4D9D063"/>
<dbReference type="GO" id="GO:0012505">
    <property type="term" value="C:endomembrane system"/>
    <property type="evidence" value="ECO:0007669"/>
    <property type="project" value="TreeGrafter"/>
</dbReference>
<dbReference type="PANTHER" id="PTHR10983">
    <property type="entry name" value="1-ACYLGLYCEROL-3-PHOSPHATE ACYLTRANSFERASE-RELATED"/>
    <property type="match status" value="1"/>
</dbReference>
<name>A0A4D9D063_9STRA</name>
<organism evidence="3 4">
    <name type="scientific">Nannochloropsis salina CCMP1776</name>
    <dbReference type="NCBI Taxonomy" id="1027361"/>
    <lineage>
        <taxon>Eukaryota</taxon>
        <taxon>Sar</taxon>
        <taxon>Stramenopiles</taxon>
        <taxon>Ochrophyta</taxon>
        <taxon>Eustigmatophyceae</taxon>
        <taxon>Eustigmatales</taxon>
        <taxon>Monodopsidaceae</taxon>
        <taxon>Microchloropsis</taxon>
        <taxon>Microchloropsis salina</taxon>
    </lineage>
</organism>